<feature type="zinc finger region" description="C3H1-type" evidence="5">
    <location>
        <begin position="29"/>
        <end position="57"/>
    </location>
</feature>
<keyword evidence="8" id="KW-1185">Reference proteome</keyword>
<dbReference type="InterPro" id="IPR036855">
    <property type="entry name" value="Znf_CCCH_sf"/>
</dbReference>
<evidence type="ECO:0000256" key="5">
    <source>
        <dbReference type="PROSITE-ProRule" id="PRU00723"/>
    </source>
</evidence>
<keyword evidence="1 5" id="KW-0479">Metal-binding</keyword>
<keyword evidence="4" id="KW-0238">DNA-binding</keyword>
<dbReference type="PANTHER" id="PTHR12506">
    <property type="entry name" value="PROTEIN PHOSPHATASE RELATED"/>
    <property type="match status" value="1"/>
</dbReference>
<proteinExistence type="predicted"/>
<dbReference type="OrthoDB" id="6053at2759"/>
<evidence type="ECO:0000313" key="8">
    <source>
        <dbReference type="Proteomes" id="UP000828251"/>
    </source>
</evidence>
<dbReference type="Proteomes" id="UP000828251">
    <property type="component" value="Unassembled WGS sequence"/>
</dbReference>
<dbReference type="SMART" id="SM00356">
    <property type="entry name" value="ZnF_C3H1"/>
    <property type="match status" value="1"/>
</dbReference>
<keyword evidence="3 5" id="KW-0862">Zinc</keyword>
<gene>
    <name evidence="7" type="ORF">J1N35_015137</name>
</gene>
<dbReference type="PANTHER" id="PTHR12506:SF20">
    <property type="entry name" value="ZINC FINGER CCCH DOMAIN-CONTAINING PROTEIN 67"/>
    <property type="match status" value="1"/>
</dbReference>
<evidence type="ECO:0000256" key="4">
    <source>
        <dbReference type="ARBA" id="ARBA00023125"/>
    </source>
</evidence>
<evidence type="ECO:0000313" key="7">
    <source>
        <dbReference type="EMBL" id="KAH1098216.1"/>
    </source>
</evidence>
<keyword evidence="2 5" id="KW-0863">Zinc-finger</keyword>
<reference evidence="7 8" key="1">
    <citation type="journal article" date="2021" name="Plant Biotechnol. J.">
        <title>Multi-omics assisted identification of the key and species-specific regulatory components of drought-tolerant mechanisms in Gossypium stocksii.</title>
        <authorList>
            <person name="Yu D."/>
            <person name="Ke L."/>
            <person name="Zhang D."/>
            <person name="Wu Y."/>
            <person name="Sun Y."/>
            <person name="Mei J."/>
            <person name="Sun J."/>
            <person name="Sun Y."/>
        </authorList>
    </citation>
    <scope>NUCLEOTIDE SEQUENCE [LARGE SCALE GENOMIC DNA]</scope>
    <source>
        <strain evidence="8">cv. E1</strain>
        <tissue evidence="7">Leaf</tissue>
    </source>
</reference>
<dbReference type="EMBL" id="JAIQCV010000005">
    <property type="protein sequence ID" value="KAH1098216.1"/>
    <property type="molecule type" value="Genomic_DNA"/>
</dbReference>
<dbReference type="InterPro" id="IPR000571">
    <property type="entry name" value="Znf_CCCH"/>
</dbReference>
<comment type="caution">
    <text evidence="7">The sequence shown here is derived from an EMBL/GenBank/DDBJ whole genome shotgun (WGS) entry which is preliminary data.</text>
</comment>
<evidence type="ECO:0000256" key="3">
    <source>
        <dbReference type="ARBA" id="ARBA00022833"/>
    </source>
</evidence>
<dbReference type="PROSITE" id="PS50103">
    <property type="entry name" value="ZF_C3H1"/>
    <property type="match status" value="1"/>
</dbReference>
<dbReference type="Gene3D" id="2.30.30.1190">
    <property type="match status" value="1"/>
</dbReference>
<evidence type="ECO:0000256" key="1">
    <source>
        <dbReference type="ARBA" id="ARBA00022723"/>
    </source>
</evidence>
<organism evidence="7 8">
    <name type="scientific">Gossypium stocksii</name>
    <dbReference type="NCBI Taxonomy" id="47602"/>
    <lineage>
        <taxon>Eukaryota</taxon>
        <taxon>Viridiplantae</taxon>
        <taxon>Streptophyta</taxon>
        <taxon>Embryophyta</taxon>
        <taxon>Tracheophyta</taxon>
        <taxon>Spermatophyta</taxon>
        <taxon>Magnoliopsida</taxon>
        <taxon>eudicotyledons</taxon>
        <taxon>Gunneridae</taxon>
        <taxon>Pentapetalae</taxon>
        <taxon>rosids</taxon>
        <taxon>malvids</taxon>
        <taxon>Malvales</taxon>
        <taxon>Malvaceae</taxon>
        <taxon>Malvoideae</taxon>
        <taxon>Gossypium</taxon>
    </lineage>
</organism>
<name>A0A9D3VXC8_9ROSI</name>
<dbReference type="SUPFAM" id="SSF90229">
    <property type="entry name" value="CCCH zinc finger"/>
    <property type="match status" value="1"/>
</dbReference>
<dbReference type="AlphaFoldDB" id="A0A9D3VXC8"/>
<dbReference type="GO" id="GO:0003677">
    <property type="term" value="F:DNA binding"/>
    <property type="evidence" value="ECO:0007669"/>
    <property type="project" value="UniProtKB-KW"/>
</dbReference>
<dbReference type="GO" id="GO:0003729">
    <property type="term" value="F:mRNA binding"/>
    <property type="evidence" value="ECO:0007669"/>
    <property type="project" value="TreeGrafter"/>
</dbReference>
<dbReference type="Pfam" id="PF00642">
    <property type="entry name" value="zf-CCCH"/>
    <property type="match status" value="1"/>
</dbReference>
<accession>A0A9D3VXC8</accession>
<sequence length="61" mass="7298">MRLRALVNILQNHFIRKRFEGLRSHYPVRPDAENCAYYMKTGLCKFGSNCKFNHPVRRKSQ</sequence>
<dbReference type="InterPro" id="IPR050974">
    <property type="entry name" value="Plant_ZF_CCCH"/>
</dbReference>
<feature type="non-terminal residue" evidence="7">
    <location>
        <position position="61"/>
    </location>
</feature>
<evidence type="ECO:0000259" key="6">
    <source>
        <dbReference type="PROSITE" id="PS50103"/>
    </source>
</evidence>
<dbReference type="GO" id="GO:0008270">
    <property type="term" value="F:zinc ion binding"/>
    <property type="evidence" value="ECO:0007669"/>
    <property type="project" value="UniProtKB-KW"/>
</dbReference>
<feature type="domain" description="C3H1-type" evidence="6">
    <location>
        <begin position="29"/>
        <end position="57"/>
    </location>
</feature>
<protein>
    <recommendedName>
        <fullName evidence="6">C3H1-type domain-containing protein</fullName>
    </recommendedName>
</protein>
<evidence type="ECO:0000256" key="2">
    <source>
        <dbReference type="ARBA" id="ARBA00022771"/>
    </source>
</evidence>